<gene>
    <name evidence="2" type="ORF">PVL29_014690</name>
</gene>
<name>A0AA38ZIT9_VITRO</name>
<proteinExistence type="predicted"/>
<organism evidence="2 3">
    <name type="scientific">Vitis rotundifolia</name>
    <name type="common">Muscadine grape</name>
    <dbReference type="NCBI Taxonomy" id="103349"/>
    <lineage>
        <taxon>Eukaryota</taxon>
        <taxon>Viridiplantae</taxon>
        <taxon>Streptophyta</taxon>
        <taxon>Embryophyta</taxon>
        <taxon>Tracheophyta</taxon>
        <taxon>Spermatophyta</taxon>
        <taxon>Magnoliopsida</taxon>
        <taxon>eudicotyledons</taxon>
        <taxon>Gunneridae</taxon>
        <taxon>Pentapetalae</taxon>
        <taxon>rosids</taxon>
        <taxon>Vitales</taxon>
        <taxon>Vitaceae</taxon>
        <taxon>Viteae</taxon>
        <taxon>Vitis</taxon>
    </lineage>
</organism>
<dbReference type="EMBL" id="JARBHA010000011">
    <property type="protein sequence ID" value="KAJ9689158.1"/>
    <property type="molecule type" value="Genomic_DNA"/>
</dbReference>
<accession>A0AA38ZIT9</accession>
<feature type="region of interest" description="Disordered" evidence="1">
    <location>
        <begin position="123"/>
        <end position="250"/>
    </location>
</feature>
<evidence type="ECO:0000313" key="2">
    <source>
        <dbReference type="EMBL" id="KAJ9689158.1"/>
    </source>
</evidence>
<evidence type="ECO:0000256" key="1">
    <source>
        <dbReference type="SAM" id="MobiDB-lite"/>
    </source>
</evidence>
<dbReference type="PANTHER" id="PTHR46655">
    <property type="entry name" value="HISTONE-LYSINE N-METHYLTRANSFERASE ATXR3"/>
    <property type="match status" value="1"/>
</dbReference>
<dbReference type="PANTHER" id="PTHR46655:SF1">
    <property type="entry name" value="HISTONE-LYSINE N-METHYLTRANSFERASE ATXR3"/>
    <property type="match status" value="1"/>
</dbReference>
<keyword evidence="3" id="KW-1185">Reference proteome</keyword>
<dbReference type="AlphaFoldDB" id="A0AA38ZIT9"/>
<feature type="compositionally biased region" description="Basic and acidic residues" evidence="1">
    <location>
        <begin position="123"/>
        <end position="135"/>
    </location>
</feature>
<evidence type="ECO:0000313" key="3">
    <source>
        <dbReference type="Proteomes" id="UP001168098"/>
    </source>
</evidence>
<sequence length="250" mass="27402">MTVVDHPSQIARNEAETSDNLNVQISFLGTRLEEMTLANDRCLTSLKQRIDGFSRGIQSSLHGQPENHGFMEIVSHAASKKILQTPRDTKLEQGTVTDSPKSLAACSIPWKLKFLSTESVSNGREEITRGWKDESPSGLRSSGSKHKNKLNKIVTERKYRSKSGSDYGENASDREIRRRLSKLNKKSMNSGSDSCEDLDGSSEGGSSGSEGTASDTESDSDFCSEGGVAESRVDGYFTDDEGLYSMIDDR</sequence>
<dbReference type="Proteomes" id="UP001168098">
    <property type="component" value="Unassembled WGS sequence"/>
</dbReference>
<reference evidence="2 3" key="1">
    <citation type="journal article" date="2023" name="BMC Biotechnol.">
        <title>Vitis rotundifolia cv Carlos genome sequencing.</title>
        <authorList>
            <person name="Huff M."/>
            <person name="Hulse-Kemp A."/>
            <person name="Scheffler B."/>
            <person name="Youngblood R."/>
            <person name="Simpson S."/>
            <person name="Babiker E."/>
            <person name="Staton M."/>
        </authorList>
    </citation>
    <scope>NUCLEOTIDE SEQUENCE [LARGE SCALE GENOMIC DNA]</scope>
    <source>
        <tissue evidence="2">Leaf</tissue>
    </source>
</reference>
<comment type="caution">
    <text evidence="2">The sequence shown here is derived from an EMBL/GenBank/DDBJ whole genome shotgun (WGS) entry which is preliminary data.</text>
</comment>
<protein>
    <submittedName>
        <fullName evidence="2">Uncharacterized protein</fullName>
    </submittedName>
</protein>